<evidence type="ECO:0000256" key="2">
    <source>
        <dbReference type="ARBA" id="ARBA00034247"/>
    </source>
</evidence>
<accession>A0ABP7QFD5</accession>
<dbReference type="PANTHER" id="PTHR45138:SF9">
    <property type="entry name" value="DIGUANYLATE CYCLASE DGCM-RELATED"/>
    <property type="match status" value="1"/>
</dbReference>
<evidence type="ECO:0000256" key="1">
    <source>
        <dbReference type="ARBA" id="ARBA00012528"/>
    </source>
</evidence>
<evidence type="ECO:0000259" key="3">
    <source>
        <dbReference type="PROSITE" id="PS50887"/>
    </source>
</evidence>
<dbReference type="InterPro" id="IPR050469">
    <property type="entry name" value="Diguanylate_Cyclase"/>
</dbReference>
<dbReference type="EC" id="2.7.7.65" evidence="1"/>
<dbReference type="EMBL" id="BAABBP010000001">
    <property type="protein sequence ID" value="GAA3981624.1"/>
    <property type="molecule type" value="Genomic_DNA"/>
</dbReference>
<evidence type="ECO:0000313" key="5">
    <source>
        <dbReference type="Proteomes" id="UP001501627"/>
    </source>
</evidence>
<dbReference type="NCBIfam" id="TIGR00254">
    <property type="entry name" value="GGDEF"/>
    <property type="match status" value="1"/>
</dbReference>
<dbReference type="SMART" id="SM00267">
    <property type="entry name" value="GGDEF"/>
    <property type="match status" value="1"/>
</dbReference>
<reference evidence="5" key="1">
    <citation type="journal article" date="2019" name="Int. J. Syst. Evol. Microbiol.">
        <title>The Global Catalogue of Microorganisms (GCM) 10K type strain sequencing project: providing services to taxonomists for standard genome sequencing and annotation.</title>
        <authorList>
            <consortium name="The Broad Institute Genomics Platform"/>
            <consortium name="The Broad Institute Genome Sequencing Center for Infectious Disease"/>
            <person name="Wu L."/>
            <person name="Ma J."/>
        </authorList>
    </citation>
    <scope>NUCLEOTIDE SEQUENCE [LARGE SCALE GENOMIC DNA]</scope>
    <source>
        <strain evidence="5">JCM 17561</strain>
    </source>
</reference>
<sequence>MQYGASIRIIEVNQRTLTLFAAPDQATLIASLNRVLRDDMHNHAQQEMLQLWEGVGGYASRSVNYTLDGRRLDVQISARILPGHEDSWSRVLVSLQDITALESAQRQLQTSERYARDIFAHSPVSLWVEDFSAVKPLLDDIRAQGIVDFKTFLKVHPEFVGRCAREIRVIDVNQATLALFGASDKAQLLAGVDQIFRAEMLDTFAEQLIDLWEGRLNQQREVINYNLAGEPLHIHMQFSVMQACLDDWAMVLVSLVDISARKKAEAYLEYLGKHDVLTGLRNRAYYMEELSRLARKGPWPVGVVVIDLNGLKATNDERGHGAGDAMLRRCAEVLAKAADSTSCVARIGGDEFCMLLPATDEQGAWIMVERITALQEMNNQFYPGQALSVSMGMAVAREGDALEAVVHRADQSMYAQKTRYYAALGHERRSER</sequence>
<dbReference type="InterPro" id="IPR035965">
    <property type="entry name" value="PAS-like_dom_sf"/>
</dbReference>
<dbReference type="Gene3D" id="3.30.450.20">
    <property type="entry name" value="PAS domain"/>
    <property type="match status" value="2"/>
</dbReference>
<dbReference type="CDD" id="cd01949">
    <property type="entry name" value="GGDEF"/>
    <property type="match status" value="1"/>
</dbReference>
<dbReference type="SUPFAM" id="SSF55785">
    <property type="entry name" value="PYP-like sensor domain (PAS domain)"/>
    <property type="match status" value="2"/>
</dbReference>
<feature type="domain" description="GGDEF" evidence="3">
    <location>
        <begin position="299"/>
        <end position="432"/>
    </location>
</feature>
<dbReference type="Pfam" id="PF13426">
    <property type="entry name" value="PAS_9"/>
    <property type="match status" value="1"/>
</dbReference>
<keyword evidence="5" id="KW-1185">Reference proteome</keyword>
<organism evidence="4 5">
    <name type="scientific">Comamonas faecalis</name>
    <dbReference type="NCBI Taxonomy" id="1387849"/>
    <lineage>
        <taxon>Bacteria</taxon>
        <taxon>Pseudomonadati</taxon>
        <taxon>Pseudomonadota</taxon>
        <taxon>Betaproteobacteria</taxon>
        <taxon>Burkholderiales</taxon>
        <taxon>Comamonadaceae</taxon>
        <taxon>Comamonas</taxon>
    </lineage>
</organism>
<dbReference type="InterPro" id="IPR043128">
    <property type="entry name" value="Rev_trsase/Diguanyl_cyclase"/>
</dbReference>
<dbReference type="Pfam" id="PF00990">
    <property type="entry name" value="GGDEF"/>
    <property type="match status" value="1"/>
</dbReference>
<dbReference type="SUPFAM" id="SSF55073">
    <property type="entry name" value="Nucleotide cyclase"/>
    <property type="match status" value="1"/>
</dbReference>
<dbReference type="InterPro" id="IPR029787">
    <property type="entry name" value="Nucleotide_cyclase"/>
</dbReference>
<dbReference type="PANTHER" id="PTHR45138">
    <property type="entry name" value="REGULATORY COMPONENTS OF SENSORY TRANSDUCTION SYSTEM"/>
    <property type="match status" value="1"/>
</dbReference>
<proteinExistence type="predicted"/>
<comment type="caution">
    <text evidence="4">The sequence shown here is derived from an EMBL/GenBank/DDBJ whole genome shotgun (WGS) entry which is preliminary data.</text>
</comment>
<protein>
    <recommendedName>
        <fullName evidence="1">diguanylate cyclase</fullName>
        <ecNumber evidence="1">2.7.7.65</ecNumber>
    </recommendedName>
</protein>
<dbReference type="Gene3D" id="3.30.70.270">
    <property type="match status" value="1"/>
</dbReference>
<name>A0ABP7QFD5_9BURK</name>
<gene>
    <name evidence="4" type="ORF">GCM10022279_01530</name>
</gene>
<dbReference type="PROSITE" id="PS50887">
    <property type="entry name" value="GGDEF"/>
    <property type="match status" value="1"/>
</dbReference>
<dbReference type="CDD" id="cd00130">
    <property type="entry name" value="PAS"/>
    <property type="match status" value="1"/>
</dbReference>
<dbReference type="InterPro" id="IPR000160">
    <property type="entry name" value="GGDEF_dom"/>
</dbReference>
<dbReference type="InterPro" id="IPR000014">
    <property type="entry name" value="PAS"/>
</dbReference>
<dbReference type="Proteomes" id="UP001501627">
    <property type="component" value="Unassembled WGS sequence"/>
</dbReference>
<comment type="catalytic activity">
    <reaction evidence="2">
        <text>2 GTP = 3',3'-c-di-GMP + 2 diphosphate</text>
        <dbReference type="Rhea" id="RHEA:24898"/>
        <dbReference type="ChEBI" id="CHEBI:33019"/>
        <dbReference type="ChEBI" id="CHEBI:37565"/>
        <dbReference type="ChEBI" id="CHEBI:58805"/>
        <dbReference type="EC" id="2.7.7.65"/>
    </reaction>
</comment>
<evidence type="ECO:0000313" key="4">
    <source>
        <dbReference type="EMBL" id="GAA3981624.1"/>
    </source>
</evidence>